<dbReference type="Proteomes" id="UP000694844">
    <property type="component" value="Chromosome 2"/>
</dbReference>
<evidence type="ECO:0000313" key="8">
    <source>
        <dbReference type="RefSeq" id="XP_022312450.1"/>
    </source>
</evidence>
<dbReference type="PIRSF" id="PIRSF002419">
    <property type="entry name" value="Tetraspanin"/>
    <property type="match status" value="1"/>
</dbReference>
<name>A0A8B8C9Y8_CRAVI</name>
<keyword evidence="7" id="KW-1185">Reference proteome</keyword>
<feature type="transmembrane region" description="Helical" evidence="6">
    <location>
        <begin position="54"/>
        <end position="75"/>
    </location>
</feature>
<comment type="similarity">
    <text evidence="2 6">Belongs to the tetraspanin (TM4SF) family.</text>
</comment>
<dbReference type="Pfam" id="PF00335">
    <property type="entry name" value="Tetraspanin"/>
    <property type="match status" value="1"/>
</dbReference>
<evidence type="ECO:0000256" key="2">
    <source>
        <dbReference type="ARBA" id="ARBA00006840"/>
    </source>
</evidence>
<dbReference type="Gene3D" id="1.10.1450.10">
    <property type="entry name" value="Tetraspanin"/>
    <property type="match status" value="1"/>
</dbReference>
<protein>
    <recommendedName>
        <fullName evidence="6">Tetraspanin</fullName>
    </recommendedName>
</protein>
<sequence length="241" mass="26082">MASKLSCVKYVVVIFNFIFLLCGMLVAAMGAYTIANSDDLTVLIGDNLLMRGAYLLLGAGGAVILVSTAGCFGALTENKCLLVLYFSVLVTTFIVEAAAGILGFLFYGQLETYLETHVKETINTKYGRKGYNLVNLAVDKLQMEFQCCGFHLPLDWKNATYYNSSAAVPVSCCVDMTESGCNSAFNSTTIYQQGCFSKLLVWIQENVNLVGGIGIGVALFQLLGISFTFCLCLRAGKESRS</sequence>
<organism evidence="7 8">
    <name type="scientific">Crassostrea virginica</name>
    <name type="common">Eastern oyster</name>
    <dbReference type="NCBI Taxonomy" id="6565"/>
    <lineage>
        <taxon>Eukaryota</taxon>
        <taxon>Metazoa</taxon>
        <taxon>Spiralia</taxon>
        <taxon>Lophotrochozoa</taxon>
        <taxon>Mollusca</taxon>
        <taxon>Bivalvia</taxon>
        <taxon>Autobranchia</taxon>
        <taxon>Pteriomorphia</taxon>
        <taxon>Ostreida</taxon>
        <taxon>Ostreoidea</taxon>
        <taxon>Ostreidae</taxon>
        <taxon>Crassostrea</taxon>
    </lineage>
</organism>
<proteinExistence type="inferred from homology"/>
<keyword evidence="4 6" id="KW-1133">Transmembrane helix</keyword>
<feature type="transmembrane region" description="Helical" evidence="6">
    <location>
        <begin position="209"/>
        <end position="233"/>
    </location>
</feature>
<dbReference type="InterPro" id="IPR008952">
    <property type="entry name" value="Tetraspanin_EC2_sf"/>
</dbReference>
<evidence type="ECO:0000256" key="5">
    <source>
        <dbReference type="ARBA" id="ARBA00023136"/>
    </source>
</evidence>
<dbReference type="InterPro" id="IPR018503">
    <property type="entry name" value="Tetraspanin_CS"/>
</dbReference>
<dbReference type="RefSeq" id="XP_022312450.1">
    <property type="nucleotide sequence ID" value="XM_022456742.1"/>
</dbReference>
<dbReference type="InterPro" id="IPR000301">
    <property type="entry name" value="Tetraspanin_animals"/>
</dbReference>
<dbReference type="KEGG" id="cvn:111117585"/>
<dbReference type="SUPFAM" id="SSF48652">
    <property type="entry name" value="Tetraspanin"/>
    <property type="match status" value="1"/>
</dbReference>
<evidence type="ECO:0000256" key="6">
    <source>
        <dbReference type="RuleBase" id="RU361218"/>
    </source>
</evidence>
<dbReference type="GO" id="GO:0005886">
    <property type="term" value="C:plasma membrane"/>
    <property type="evidence" value="ECO:0007669"/>
    <property type="project" value="TreeGrafter"/>
</dbReference>
<dbReference type="PANTHER" id="PTHR19282">
    <property type="entry name" value="TETRASPANIN"/>
    <property type="match status" value="1"/>
</dbReference>
<keyword evidence="3 6" id="KW-0812">Transmembrane</keyword>
<dbReference type="AlphaFoldDB" id="A0A8B8C9Y8"/>
<reference evidence="8" key="1">
    <citation type="submission" date="2025-08" db="UniProtKB">
        <authorList>
            <consortium name="RefSeq"/>
        </authorList>
    </citation>
    <scope>IDENTIFICATION</scope>
    <source>
        <tissue evidence="8">Whole sample</tissue>
    </source>
</reference>
<evidence type="ECO:0000256" key="3">
    <source>
        <dbReference type="ARBA" id="ARBA00022692"/>
    </source>
</evidence>
<evidence type="ECO:0000256" key="1">
    <source>
        <dbReference type="ARBA" id="ARBA00004141"/>
    </source>
</evidence>
<gene>
    <name evidence="8" type="primary">LOC111117585</name>
</gene>
<feature type="transmembrane region" description="Helical" evidence="6">
    <location>
        <begin position="82"/>
        <end position="107"/>
    </location>
</feature>
<evidence type="ECO:0000313" key="7">
    <source>
        <dbReference type="Proteomes" id="UP000694844"/>
    </source>
</evidence>
<dbReference type="InterPro" id="IPR018499">
    <property type="entry name" value="Tetraspanin/Peripherin"/>
</dbReference>
<dbReference type="OrthoDB" id="10033535at2759"/>
<dbReference type="GeneID" id="111117585"/>
<comment type="subcellular location">
    <subcellularLocation>
        <location evidence="1 6">Membrane</location>
        <topology evidence="1 6">Multi-pass membrane protein</topology>
    </subcellularLocation>
</comment>
<dbReference type="PROSITE" id="PS00421">
    <property type="entry name" value="TM4_1"/>
    <property type="match status" value="1"/>
</dbReference>
<accession>A0A8B8C9Y8</accession>
<keyword evidence="5 6" id="KW-0472">Membrane</keyword>
<dbReference type="PRINTS" id="PR00259">
    <property type="entry name" value="TMFOUR"/>
</dbReference>
<feature type="transmembrane region" description="Helical" evidence="6">
    <location>
        <begin position="12"/>
        <end position="34"/>
    </location>
</feature>
<dbReference type="PANTHER" id="PTHR19282:SF544">
    <property type="entry name" value="TETRASPANIN"/>
    <property type="match status" value="1"/>
</dbReference>
<evidence type="ECO:0000256" key="4">
    <source>
        <dbReference type="ARBA" id="ARBA00022989"/>
    </source>
</evidence>